<dbReference type="PANTHER" id="PTHR33393:SF12">
    <property type="entry name" value="CAPSULE BIOSYNTHESIS PROTEIN CAPA"/>
    <property type="match status" value="1"/>
</dbReference>
<evidence type="ECO:0000256" key="2">
    <source>
        <dbReference type="SAM" id="SignalP"/>
    </source>
</evidence>
<feature type="signal peptide" evidence="2">
    <location>
        <begin position="1"/>
        <end position="16"/>
    </location>
</feature>
<keyword evidence="2" id="KW-0732">Signal</keyword>
<accession>A0A1F6MAB3</accession>
<feature type="chain" id="PRO_5009525601" description="Capsule synthesis protein CapA domain-containing protein" evidence="2">
    <location>
        <begin position="17"/>
        <end position="374"/>
    </location>
</feature>
<dbReference type="Pfam" id="PF09587">
    <property type="entry name" value="PGA_cap"/>
    <property type="match status" value="1"/>
</dbReference>
<dbReference type="EMBL" id="MFQA01000036">
    <property type="protein sequence ID" value="OGH68592.1"/>
    <property type="molecule type" value="Genomic_DNA"/>
</dbReference>
<comment type="caution">
    <text evidence="4">The sequence shown here is derived from an EMBL/GenBank/DDBJ whole genome shotgun (WGS) entry which is preliminary data.</text>
</comment>
<dbReference type="SUPFAM" id="SSF56300">
    <property type="entry name" value="Metallo-dependent phosphatases"/>
    <property type="match status" value="1"/>
</dbReference>
<gene>
    <name evidence="4" type="ORF">A3D53_02055</name>
</gene>
<evidence type="ECO:0000313" key="4">
    <source>
        <dbReference type="EMBL" id="OGH68592.1"/>
    </source>
</evidence>
<protein>
    <recommendedName>
        <fullName evidence="3">Capsule synthesis protein CapA domain-containing protein</fullName>
    </recommendedName>
</protein>
<feature type="domain" description="Capsule synthesis protein CapA" evidence="3">
    <location>
        <begin position="87"/>
        <end position="316"/>
    </location>
</feature>
<dbReference type="InterPro" id="IPR052169">
    <property type="entry name" value="CW_Biosynth-Accessory"/>
</dbReference>
<dbReference type="SMART" id="SM00854">
    <property type="entry name" value="PGA_cap"/>
    <property type="match status" value="1"/>
</dbReference>
<organism evidence="4 5">
    <name type="scientific">Candidatus Magasanikbacteria bacterium RIFCSPHIGHO2_02_FULL_45_10</name>
    <dbReference type="NCBI Taxonomy" id="1798679"/>
    <lineage>
        <taxon>Bacteria</taxon>
        <taxon>Candidatus Magasanikiibacteriota</taxon>
    </lineage>
</organism>
<dbReference type="PANTHER" id="PTHR33393">
    <property type="entry name" value="POLYGLUTAMINE SYNTHESIS ACCESSORY PROTEIN RV0574C-RELATED"/>
    <property type="match status" value="1"/>
</dbReference>
<dbReference type="CDD" id="cd07381">
    <property type="entry name" value="MPP_CapA"/>
    <property type="match status" value="1"/>
</dbReference>
<dbReference type="InterPro" id="IPR029052">
    <property type="entry name" value="Metallo-depent_PP-like"/>
</dbReference>
<dbReference type="AlphaFoldDB" id="A0A1F6MAB3"/>
<evidence type="ECO:0000256" key="1">
    <source>
        <dbReference type="ARBA" id="ARBA00005662"/>
    </source>
</evidence>
<dbReference type="InterPro" id="IPR019079">
    <property type="entry name" value="Capsule_synth_CapA"/>
</dbReference>
<sequence>MVKIIIGSFAAGSALAAGFFMLATKLDAQAMPALAVVHPRRYVSEVKIVATETLAVEKEIQPVSTTPYEDFVAKIDAYKQENTSTISVQFFGDIMLDRNVAKMMGKRGLDYLFEHIGPTSSKRLFGGADLLIANLEGPFATVRVPTSKSIAFRFDPALALQLQTYGFDAFSLANNHTLDMGVKNVAFTQKILQQNEFGFFGYQTKENDASWWVAEKGLSEKITFVGFNNTDHPLNMAGAKKVMDQAKAQARYVFVFMHWGDEYKRISNQNQRTLAHWLIDNGATAVIGGHPHVIQEMEIYQGKPIYYSLGNFIFDQYFSKETQQGISVGFILQDGIIKEAQVFPFYSQKSQVYAMSSADRENFFSWFTSNSRLK</sequence>
<comment type="similarity">
    <text evidence="1">Belongs to the CapA family.</text>
</comment>
<dbReference type="Proteomes" id="UP000176413">
    <property type="component" value="Unassembled WGS sequence"/>
</dbReference>
<name>A0A1F6MAB3_9BACT</name>
<proteinExistence type="inferred from homology"/>
<dbReference type="Gene3D" id="3.60.21.10">
    <property type="match status" value="1"/>
</dbReference>
<reference evidence="4 5" key="1">
    <citation type="journal article" date="2016" name="Nat. Commun.">
        <title>Thousands of microbial genomes shed light on interconnected biogeochemical processes in an aquifer system.</title>
        <authorList>
            <person name="Anantharaman K."/>
            <person name="Brown C.T."/>
            <person name="Hug L.A."/>
            <person name="Sharon I."/>
            <person name="Castelle C.J."/>
            <person name="Probst A.J."/>
            <person name="Thomas B.C."/>
            <person name="Singh A."/>
            <person name="Wilkins M.J."/>
            <person name="Karaoz U."/>
            <person name="Brodie E.L."/>
            <person name="Williams K.H."/>
            <person name="Hubbard S.S."/>
            <person name="Banfield J.F."/>
        </authorList>
    </citation>
    <scope>NUCLEOTIDE SEQUENCE [LARGE SCALE GENOMIC DNA]</scope>
</reference>
<evidence type="ECO:0000313" key="5">
    <source>
        <dbReference type="Proteomes" id="UP000176413"/>
    </source>
</evidence>
<evidence type="ECO:0000259" key="3">
    <source>
        <dbReference type="SMART" id="SM00854"/>
    </source>
</evidence>